<comment type="caution">
    <text evidence="1">The sequence shown here is derived from an EMBL/GenBank/DDBJ whole genome shotgun (WGS) entry which is preliminary data.</text>
</comment>
<accession>A0A8J7D0J5</accession>
<reference evidence="1" key="1">
    <citation type="submission" date="2020-10" db="EMBL/GenBank/DDBJ databases">
        <authorList>
            <person name="Castelo-Branco R."/>
            <person name="Eusebio N."/>
            <person name="Adriana R."/>
            <person name="Vieira A."/>
            <person name="Brugerolle De Fraissinette N."/>
            <person name="Rezende De Castro R."/>
            <person name="Schneider M.P."/>
            <person name="Vasconcelos V."/>
            <person name="Leao P.N."/>
        </authorList>
    </citation>
    <scope>NUCLEOTIDE SEQUENCE</scope>
    <source>
        <strain evidence="1">LEGE 12446</strain>
    </source>
</reference>
<dbReference type="EMBL" id="JADEXS010000142">
    <property type="protein sequence ID" value="MBE9023237.1"/>
    <property type="molecule type" value="Genomic_DNA"/>
</dbReference>
<dbReference type="Gene3D" id="1.10.357.10">
    <property type="entry name" value="Tetracycline Repressor, domain 2"/>
    <property type="match status" value="1"/>
</dbReference>
<evidence type="ECO:0000313" key="1">
    <source>
        <dbReference type="EMBL" id="MBE9023237.1"/>
    </source>
</evidence>
<protein>
    <submittedName>
        <fullName evidence="1">Uncharacterized protein</fullName>
    </submittedName>
</protein>
<proteinExistence type="predicted"/>
<keyword evidence="2" id="KW-1185">Reference proteome</keyword>
<dbReference type="Proteomes" id="UP000622533">
    <property type="component" value="Unassembled WGS sequence"/>
</dbReference>
<gene>
    <name evidence="1" type="ORF">IQ276_12615</name>
</gene>
<dbReference type="InterPro" id="IPR025722">
    <property type="entry name" value="TetR"/>
</dbReference>
<dbReference type="Pfam" id="PF13972">
    <property type="entry name" value="TetR"/>
    <property type="match status" value="1"/>
</dbReference>
<evidence type="ECO:0000313" key="2">
    <source>
        <dbReference type="Proteomes" id="UP000622533"/>
    </source>
</evidence>
<dbReference type="AlphaFoldDB" id="A0A8J7D0J5"/>
<sequence length="77" mass="8591">MATTLTSITKIIWLISDYWLSFLDLEEDAINPKNVQEAVNLIIEVMRPYLSDATLAEFFPATTPSTPTISSAKETVL</sequence>
<name>A0A8J7D0J5_DESMC</name>
<organism evidence="1 2">
    <name type="scientific">Desmonostoc muscorum LEGE 12446</name>
    <dbReference type="NCBI Taxonomy" id="1828758"/>
    <lineage>
        <taxon>Bacteria</taxon>
        <taxon>Bacillati</taxon>
        <taxon>Cyanobacteriota</taxon>
        <taxon>Cyanophyceae</taxon>
        <taxon>Nostocales</taxon>
        <taxon>Nostocaceae</taxon>
        <taxon>Desmonostoc</taxon>
    </lineage>
</organism>